<evidence type="ECO:0000256" key="1">
    <source>
        <dbReference type="SAM" id="MobiDB-lite"/>
    </source>
</evidence>
<evidence type="ECO:0000313" key="2">
    <source>
        <dbReference type="EMBL" id="BAT95368.1"/>
    </source>
</evidence>
<reference evidence="2 3" key="1">
    <citation type="journal article" date="2015" name="Sci. Rep.">
        <title>The power of single molecule real-time sequencing technology in the de novo assembly of a eukaryotic genome.</title>
        <authorList>
            <person name="Sakai H."/>
            <person name="Naito K."/>
            <person name="Ogiso-Tanaka E."/>
            <person name="Takahashi Y."/>
            <person name="Iseki K."/>
            <person name="Muto C."/>
            <person name="Satou K."/>
            <person name="Teruya K."/>
            <person name="Shiroma A."/>
            <person name="Shimoji M."/>
            <person name="Hirano T."/>
            <person name="Itoh T."/>
            <person name="Kaga A."/>
            <person name="Tomooka N."/>
        </authorList>
    </citation>
    <scope>NUCLEOTIDE SEQUENCE [LARGE SCALE GENOMIC DNA]</scope>
    <source>
        <strain evidence="3">cv. Shumari</strain>
    </source>
</reference>
<gene>
    <name evidence="2" type="primary">Vigan.08G207800</name>
    <name evidence="2" type="ORF">VIGAN_08207800</name>
</gene>
<feature type="region of interest" description="Disordered" evidence="1">
    <location>
        <begin position="138"/>
        <end position="197"/>
    </location>
</feature>
<name>A0A0S3SRB2_PHAAN</name>
<evidence type="ECO:0000313" key="3">
    <source>
        <dbReference type="Proteomes" id="UP000291084"/>
    </source>
</evidence>
<dbReference type="EMBL" id="AP015041">
    <property type="protein sequence ID" value="BAT95368.1"/>
    <property type="molecule type" value="Genomic_DNA"/>
</dbReference>
<protein>
    <submittedName>
        <fullName evidence="2">Uncharacterized protein</fullName>
    </submittedName>
</protein>
<organism evidence="2 3">
    <name type="scientific">Vigna angularis var. angularis</name>
    <dbReference type="NCBI Taxonomy" id="157739"/>
    <lineage>
        <taxon>Eukaryota</taxon>
        <taxon>Viridiplantae</taxon>
        <taxon>Streptophyta</taxon>
        <taxon>Embryophyta</taxon>
        <taxon>Tracheophyta</taxon>
        <taxon>Spermatophyta</taxon>
        <taxon>Magnoliopsida</taxon>
        <taxon>eudicotyledons</taxon>
        <taxon>Gunneridae</taxon>
        <taxon>Pentapetalae</taxon>
        <taxon>rosids</taxon>
        <taxon>fabids</taxon>
        <taxon>Fabales</taxon>
        <taxon>Fabaceae</taxon>
        <taxon>Papilionoideae</taxon>
        <taxon>50 kb inversion clade</taxon>
        <taxon>NPAAA clade</taxon>
        <taxon>indigoferoid/millettioid clade</taxon>
        <taxon>Phaseoleae</taxon>
        <taxon>Vigna</taxon>
    </lineage>
</organism>
<proteinExistence type="predicted"/>
<dbReference type="OrthoDB" id="1939285at2759"/>
<keyword evidence="3" id="KW-1185">Reference proteome</keyword>
<feature type="compositionally biased region" description="Polar residues" evidence="1">
    <location>
        <begin position="180"/>
        <end position="191"/>
    </location>
</feature>
<accession>A0A0S3SRB2</accession>
<dbReference type="Proteomes" id="UP000291084">
    <property type="component" value="Chromosome 8"/>
</dbReference>
<feature type="region of interest" description="Disordered" evidence="1">
    <location>
        <begin position="89"/>
        <end position="117"/>
    </location>
</feature>
<dbReference type="AlphaFoldDB" id="A0A0S3SRB2"/>
<sequence>MDPSNLLPANGLEEVYQNVFNGKLSNFEMVGIASNVDLVVTKTAQIEAPNGISEKFIQYDNTATDYSSKAEIKEGSGDCIGVNNVTISKSKNAKSPSPRGVHASAIKKNKDGKGEEVASTVSNGTFASDSIPREHIKNRSLTDKQARLSKHAGKSSVEPSEASMEKNRPRLSKKGPPDNLNLQGEAESSSYPFLFSG</sequence>